<feature type="region of interest" description="Disordered" evidence="1">
    <location>
        <begin position="1"/>
        <end position="49"/>
    </location>
</feature>
<sequence length="79" mass="7627">MVPAPRGAVPPQAAPRSAAPPDDDPAGSGSSGVSPGTVTPADPDTGAADGALLRLRLRIAETPPVDVRVPGPALSLLGG</sequence>
<evidence type="ECO:0000256" key="1">
    <source>
        <dbReference type="SAM" id="MobiDB-lite"/>
    </source>
</evidence>
<evidence type="ECO:0000313" key="3">
    <source>
        <dbReference type="Proteomes" id="UP000549695"/>
    </source>
</evidence>
<name>A0A852W0A4_PSEA5</name>
<gene>
    <name evidence="2" type="ORF">HDA37_000130</name>
</gene>
<dbReference type="EMBL" id="JACCCZ010000001">
    <property type="protein sequence ID" value="NYF99844.1"/>
    <property type="molecule type" value="Genomic_DNA"/>
</dbReference>
<organism evidence="2 3">
    <name type="scientific">Pseudonocardia alni</name>
    <name type="common">Amycolata alni</name>
    <dbReference type="NCBI Taxonomy" id="33907"/>
    <lineage>
        <taxon>Bacteria</taxon>
        <taxon>Bacillati</taxon>
        <taxon>Actinomycetota</taxon>
        <taxon>Actinomycetes</taxon>
        <taxon>Pseudonocardiales</taxon>
        <taxon>Pseudonocardiaceae</taxon>
        <taxon>Pseudonocardia</taxon>
    </lineage>
</organism>
<accession>A0A852W0A4</accession>
<feature type="compositionally biased region" description="Low complexity" evidence="1">
    <location>
        <begin position="9"/>
        <end position="49"/>
    </location>
</feature>
<comment type="caution">
    <text evidence="2">The sequence shown here is derived from an EMBL/GenBank/DDBJ whole genome shotgun (WGS) entry which is preliminary data.</text>
</comment>
<dbReference type="AlphaFoldDB" id="A0A852W0A4"/>
<reference evidence="2 3" key="1">
    <citation type="submission" date="2020-07" db="EMBL/GenBank/DDBJ databases">
        <title>Sequencing the genomes of 1000 actinobacteria strains.</title>
        <authorList>
            <person name="Klenk H.-P."/>
        </authorList>
    </citation>
    <scope>NUCLEOTIDE SEQUENCE [LARGE SCALE GENOMIC DNA]</scope>
    <source>
        <strain evidence="2 3">DSM 44749</strain>
    </source>
</reference>
<evidence type="ECO:0000313" key="2">
    <source>
        <dbReference type="EMBL" id="NYF99844.1"/>
    </source>
</evidence>
<dbReference type="Proteomes" id="UP000549695">
    <property type="component" value="Unassembled WGS sequence"/>
</dbReference>
<protein>
    <submittedName>
        <fullName evidence="2">Uncharacterized protein</fullName>
    </submittedName>
</protein>
<proteinExistence type="predicted"/>
<keyword evidence="3" id="KW-1185">Reference proteome</keyword>